<dbReference type="InterPro" id="IPR002826">
    <property type="entry name" value="MptE-like"/>
</dbReference>
<dbReference type="EMBL" id="NOXU01000017">
    <property type="protein sequence ID" value="OYQ37151.1"/>
    <property type="molecule type" value="Genomic_DNA"/>
</dbReference>
<sequence length="306" mass="34588">MPADEFQGLDETGLQQLYAETVADLPLRAPIFLPTERMPLADRVRGVLAVRDLCRNRLESLYKPRLRALKAGIGNHNRCFIIGNGPSLNRTDLTLLKGETTFAVNGFFLKARELDWKPTFYVVEDHLVAEDRAAEIEGVTGSTRLFPAYLRYCLTERDDTVFFDHRPRTRYPHGFNFSTDADHCTYAGCTVTFTCMQLAAYMGFREIYLIGVDASYKIPDDASQGSQYGVGILDMASDDPNHFHPDYFGKGYRWHDPQVDKMIEAYEEARRTLEGTGSTIYNATLGGQLEVFERRDYASLFAGAGR</sequence>
<accession>A0A255Z6V3</accession>
<dbReference type="Proteomes" id="UP000216998">
    <property type="component" value="Unassembled WGS sequence"/>
</dbReference>
<keyword evidence="3" id="KW-1185">Reference proteome</keyword>
<evidence type="ECO:0000313" key="3">
    <source>
        <dbReference type="Proteomes" id="UP000216998"/>
    </source>
</evidence>
<proteinExistence type="predicted"/>
<organism evidence="2 3">
    <name type="scientific">Niveispirillum lacus</name>
    <dbReference type="NCBI Taxonomy" id="1981099"/>
    <lineage>
        <taxon>Bacteria</taxon>
        <taxon>Pseudomonadati</taxon>
        <taxon>Pseudomonadota</taxon>
        <taxon>Alphaproteobacteria</taxon>
        <taxon>Rhodospirillales</taxon>
        <taxon>Azospirillaceae</taxon>
        <taxon>Niveispirillum</taxon>
    </lineage>
</organism>
<dbReference type="Pfam" id="PF01973">
    <property type="entry name" value="MptE-like"/>
    <property type="match status" value="1"/>
</dbReference>
<dbReference type="AlphaFoldDB" id="A0A255Z6V3"/>
<evidence type="ECO:0000313" key="2">
    <source>
        <dbReference type="EMBL" id="OYQ37151.1"/>
    </source>
</evidence>
<reference evidence="2 3" key="1">
    <citation type="submission" date="2017-07" db="EMBL/GenBank/DDBJ databases">
        <title>Niveispirillum cyanobacteriorum sp. nov., isolated from cyanobacterial aggregates in a eutrophic lake.</title>
        <authorList>
            <person name="Cai H."/>
        </authorList>
    </citation>
    <scope>NUCLEOTIDE SEQUENCE [LARGE SCALE GENOMIC DNA]</scope>
    <source>
        <strain evidence="3">TH1-14</strain>
    </source>
</reference>
<feature type="domain" description="6-hydroxymethylpterin diphosphokinase MptE-like" evidence="1">
    <location>
        <begin position="58"/>
        <end position="217"/>
    </location>
</feature>
<dbReference type="OrthoDB" id="8445658at2"/>
<dbReference type="RefSeq" id="WP_094453236.1">
    <property type="nucleotide sequence ID" value="NZ_NOXU01000017.1"/>
</dbReference>
<gene>
    <name evidence="2" type="ORF">CHU95_02045</name>
</gene>
<comment type="caution">
    <text evidence="2">The sequence shown here is derived from an EMBL/GenBank/DDBJ whole genome shotgun (WGS) entry which is preliminary data.</text>
</comment>
<protein>
    <recommendedName>
        <fullName evidence="1">6-hydroxymethylpterin diphosphokinase MptE-like domain-containing protein</fullName>
    </recommendedName>
</protein>
<name>A0A255Z6V3_9PROT</name>
<evidence type="ECO:0000259" key="1">
    <source>
        <dbReference type="Pfam" id="PF01973"/>
    </source>
</evidence>
<dbReference type="Gene3D" id="3.90.1480.10">
    <property type="entry name" value="Alpha-2,3-sialyltransferase"/>
    <property type="match status" value="1"/>
</dbReference>